<dbReference type="EMBL" id="FNCC01000003">
    <property type="protein sequence ID" value="SDF79390.1"/>
    <property type="molecule type" value="Genomic_DNA"/>
</dbReference>
<dbReference type="AlphaFoldDB" id="A0A1G7P1T1"/>
<dbReference type="Proteomes" id="UP000199623">
    <property type="component" value="Unassembled WGS sequence"/>
</dbReference>
<evidence type="ECO:0000259" key="1">
    <source>
        <dbReference type="Pfam" id="PF13556"/>
    </source>
</evidence>
<gene>
    <name evidence="3" type="ORF">SAMN05216553_103317</name>
</gene>
<dbReference type="Pfam" id="PF13556">
    <property type="entry name" value="HTH_30"/>
    <property type="match status" value="1"/>
</dbReference>
<evidence type="ECO:0000313" key="3">
    <source>
        <dbReference type="EMBL" id="SDF79390.1"/>
    </source>
</evidence>
<name>A0A1G7P1T1_9PSEU</name>
<dbReference type="PANTHER" id="PTHR33744">
    <property type="entry name" value="CARBOHYDRATE DIACID REGULATOR"/>
    <property type="match status" value="1"/>
</dbReference>
<dbReference type="InterPro" id="IPR051448">
    <property type="entry name" value="CdaR-like_regulators"/>
</dbReference>
<protein>
    <submittedName>
        <fullName evidence="3">PucR C-terminal helix-turn-helix domain-containing protein</fullName>
    </submittedName>
</protein>
<dbReference type="Pfam" id="PF14361">
    <property type="entry name" value="RsbRD_N"/>
    <property type="match status" value="1"/>
</dbReference>
<keyword evidence="4" id="KW-1185">Reference proteome</keyword>
<organism evidence="3 4">
    <name type="scientific">Lentzea fradiae</name>
    <dbReference type="NCBI Taxonomy" id="200378"/>
    <lineage>
        <taxon>Bacteria</taxon>
        <taxon>Bacillati</taxon>
        <taxon>Actinomycetota</taxon>
        <taxon>Actinomycetes</taxon>
        <taxon>Pseudonocardiales</taxon>
        <taxon>Pseudonocardiaceae</taxon>
        <taxon>Lentzea</taxon>
    </lineage>
</organism>
<dbReference type="Gene3D" id="1.10.10.2840">
    <property type="entry name" value="PucR C-terminal helix-turn-helix domain"/>
    <property type="match status" value="1"/>
</dbReference>
<accession>A0A1G7P1T1</accession>
<feature type="domain" description="RsbT co-antagonist protein RsbRD N-terminal" evidence="2">
    <location>
        <begin position="17"/>
        <end position="154"/>
    </location>
</feature>
<sequence length="375" mass="40729">MPVSHDELRRLVTRDAELVEHLLGVILAEIPGYQVLDPVQLEEVRANIRWNVSRVLELWRTGTSLTEEDALRFRGVGAVRARDGRPLPVILRSYRVAARAFIGYVADRFGDELTAADMAGLARVWLAADDRLADALQDGYQAAGTTISGDRDRALTRLVLDLVLGRHSHEGAFAARLRELEVRLPHRFTVVVLRSAEATGAVLPAASEPVMHAAIDGAGIVVAEHVDVAALRPVLQRRGAQCCVLTGIGANDAPRLYRLARACLERVPAAVLADRTVFDRGDAEVLALLAGRPDADPERTASAVLGGLTPAAHAHLLETLDALFTAGSAEEVAARLGVHAQTVRYRLRRITALTGRDPRRPWDRFVLQSARLATA</sequence>
<feature type="domain" description="PucR C-terminal helix-turn-helix" evidence="1">
    <location>
        <begin position="316"/>
        <end position="370"/>
    </location>
</feature>
<evidence type="ECO:0000259" key="2">
    <source>
        <dbReference type="Pfam" id="PF14361"/>
    </source>
</evidence>
<dbReference type="RefSeq" id="WP_090047416.1">
    <property type="nucleotide sequence ID" value="NZ_FNCC01000003.1"/>
</dbReference>
<dbReference type="InterPro" id="IPR025751">
    <property type="entry name" value="RsbRD_N_dom"/>
</dbReference>
<reference evidence="4" key="1">
    <citation type="submission" date="2016-10" db="EMBL/GenBank/DDBJ databases">
        <authorList>
            <person name="Varghese N."/>
            <person name="Submissions S."/>
        </authorList>
    </citation>
    <scope>NUCLEOTIDE SEQUENCE [LARGE SCALE GENOMIC DNA]</scope>
    <source>
        <strain evidence="4">CGMCC 4.3506</strain>
    </source>
</reference>
<proteinExistence type="predicted"/>
<dbReference type="STRING" id="200378.SAMN05216553_103317"/>
<evidence type="ECO:0000313" key="4">
    <source>
        <dbReference type="Proteomes" id="UP000199623"/>
    </source>
</evidence>
<dbReference type="PANTHER" id="PTHR33744:SF1">
    <property type="entry name" value="DNA-BINDING TRANSCRIPTIONAL ACTIVATOR ADER"/>
    <property type="match status" value="1"/>
</dbReference>
<dbReference type="InterPro" id="IPR025736">
    <property type="entry name" value="PucR_C-HTH_dom"/>
</dbReference>
<dbReference type="InterPro" id="IPR042070">
    <property type="entry name" value="PucR_C-HTH_sf"/>
</dbReference>
<dbReference type="OrthoDB" id="4441434at2"/>